<dbReference type="InterPro" id="IPR006121">
    <property type="entry name" value="HMA_dom"/>
</dbReference>
<dbReference type="Pfam" id="PF00403">
    <property type="entry name" value="HMA"/>
    <property type="match status" value="1"/>
</dbReference>
<name>A0A7K2ITQ6_9ACTN</name>
<dbReference type="PROSITE" id="PS01047">
    <property type="entry name" value="HMA_1"/>
    <property type="match status" value="1"/>
</dbReference>
<dbReference type="Proteomes" id="UP001585053">
    <property type="component" value="Unassembled WGS sequence"/>
</dbReference>
<gene>
    <name evidence="4" type="ORF">GTW20_14015</name>
    <name evidence="3" type="ORF">VSQ78_21215</name>
</gene>
<protein>
    <submittedName>
        <fullName evidence="3">Cation transporter</fullName>
    </submittedName>
    <submittedName>
        <fullName evidence="4">Heavy metal-associated transport protein</fullName>
    </submittedName>
</protein>
<organism evidence="4 5">
    <name type="scientific">Nocardiopsis alba</name>
    <dbReference type="NCBI Taxonomy" id="53437"/>
    <lineage>
        <taxon>Bacteria</taxon>
        <taxon>Bacillati</taxon>
        <taxon>Actinomycetota</taxon>
        <taxon>Actinomycetes</taxon>
        <taxon>Streptosporangiales</taxon>
        <taxon>Nocardiopsidaceae</taxon>
        <taxon>Nocardiopsis</taxon>
    </lineage>
</organism>
<dbReference type="GO" id="GO:0006825">
    <property type="term" value="P:copper ion transport"/>
    <property type="evidence" value="ECO:0007669"/>
    <property type="project" value="InterPro"/>
</dbReference>
<dbReference type="PROSITE" id="PS50846">
    <property type="entry name" value="HMA_2"/>
    <property type="match status" value="1"/>
</dbReference>
<dbReference type="Gene3D" id="3.30.70.100">
    <property type="match status" value="1"/>
</dbReference>
<dbReference type="AlphaFoldDB" id="A0A7K2ITQ6"/>
<evidence type="ECO:0000313" key="3">
    <source>
        <dbReference type="EMBL" id="MFB8770229.1"/>
    </source>
</evidence>
<dbReference type="InterPro" id="IPR000428">
    <property type="entry name" value="Cu-bd"/>
</dbReference>
<keyword evidence="1" id="KW-0479">Metal-binding</keyword>
<dbReference type="OMA" id="HCERTVS"/>
<dbReference type="InterPro" id="IPR017969">
    <property type="entry name" value="Heavy-metal-associated_CS"/>
</dbReference>
<dbReference type="CDD" id="cd00371">
    <property type="entry name" value="HMA"/>
    <property type="match status" value="1"/>
</dbReference>
<dbReference type="SUPFAM" id="SSF55008">
    <property type="entry name" value="HMA, heavy metal-associated domain"/>
    <property type="match status" value="1"/>
</dbReference>
<dbReference type="GO" id="GO:0005507">
    <property type="term" value="F:copper ion binding"/>
    <property type="evidence" value="ECO:0007669"/>
    <property type="project" value="InterPro"/>
</dbReference>
<reference evidence="3 6" key="2">
    <citation type="submission" date="2024-01" db="EMBL/GenBank/DDBJ databases">
        <title>Genome mining of biosynthetic gene clusters to explore secondary metabolites of Streptomyces sp.</title>
        <authorList>
            <person name="Baig A."/>
            <person name="Ajitkumar Shintre N."/>
            <person name="Kumar H."/>
            <person name="Anbarasu A."/>
            <person name="Ramaiah S."/>
        </authorList>
    </citation>
    <scope>NUCLEOTIDE SEQUENCE [LARGE SCALE GENOMIC DNA]</scope>
    <source>
        <strain evidence="3 6">A01</strain>
    </source>
</reference>
<accession>A0A7K2ITQ6</accession>
<dbReference type="FunFam" id="3.30.70.100:FF:000001">
    <property type="entry name" value="ATPase copper transporting beta"/>
    <property type="match status" value="1"/>
</dbReference>
<dbReference type="Proteomes" id="UP000467124">
    <property type="component" value="Unassembled WGS sequence"/>
</dbReference>
<sequence>MCTTCSCSTDSAGSTAATEDARTYEVEGMTCGHCVNSVSTEIGKVSGVTDVTVDLAEGRVRVEGSDFGDAEIRAAVEEAGYKVVGA</sequence>
<evidence type="ECO:0000259" key="2">
    <source>
        <dbReference type="PROSITE" id="PS50846"/>
    </source>
</evidence>
<feature type="domain" description="HMA" evidence="2">
    <location>
        <begin position="20"/>
        <end position="84"/>
    </location>
</feature>
<proteinExistence type="predicted"/>
<reference evidence="4 5" key="1">
    <citation type="journal article" date="2019" name="Nat. Commun.">
        <title>The antimicrobial potential of Streptomyces from insect microbiomes.</title>
        <authorList>
            <person name="Chevrette M.G."/>
            <person name="Carlson C.M."/>
            <person name="Ortega H.E."/>
            <person name="Thomas C."/>
            <person name="Ananiev G.E."/>
            <person name="Barns K.J."/>
            <person name="Book A.J."/>
            <person name="Cagnazzo J."/>
            <person name="Carlos C."/>
            <person name="Flanigan W."/>
            <person name="Grubbs K.J."/>
            <person name="Horn H.A."/>
            <person name="Hoffmann F.M."/>
            <person name="Klassen J.L."/>
            <person name="Knack J.J."/>
            <person name="Lewin G.R."/>
            <person name="McDonald B.R."/>
            <person name="Muller L."/>
            <person name="Melo W.G.P."/>
            <person name="Pinto-Tomas A.A."/>
            <person name="Schmitz A."/>
            <person name="Wendt-Pienkowski E."/>
            <person name="Wildman S."/>
            <person name="Zhao M."/>
            <person name="Zhang F."/>
            <person name="Bugni T.S."/>
            <person name="Andes D.R."/>
            <person name="Pupo M.T."/>
            <person name="Currie C.R."/>
        </authorList>
    </citation>
    <scope>NUCLEOTIDE SEQUENCE [LARGE SCALE GENOMIC DNA]</scope>
    <source>
        <strain evidence="4 5">SID5840</strain>
    </source>
</reference>
<evidence type="ECO:0000313" key="5">
    <source>
        <dbReference type="Proteomes" id="UP000467124"/>
    </source>
</evidence>
<comment type="caution">
    <text evidence="4">The sequence shown here is derived from an EMBL/GenBank/DDBJ whole genome shotgun (WGS) entry which is preliminary data.</text>
</comment>
<keyword evidence="6" id="KW-1185">Reference proteome</keyword>
<dbReference type="InterPro" id="IPR036163">
    <property type="entry name" value="HMA_dom_sf"/>
</dbReference>
<dbReference type="EMBL" id="WWHY01000001">
    <property type="protein sequence ID" value="MYR33349.1"/>
    <property type="molecule type" value="Genomic_DNA"/>
</dbReference>
<evidence type="ECO:0000313" key="6">
    <source>
        <dbReference type="Proteomes" id="UP001585053"/>
    </source>
</evidence>
<evidence type="ECO:0000256" key="1">
    <source>
        <dbReference type="ARBA" id="ARBA00022723"/>
    </source>
</evidence>
<dbReference type="PRINTS" id="PR00944">
    <property type="entry name" value="CUEXPORT"/>
</dbReference>
<dbReference type="EMBL" id="JAYMRS010000009">
    <property type="protein sequence ID" value="MFB8770229.1"/>
    <property type="molecule type" value="Genomic_DNA"/>
</dbReference>
<evidence type="ECO:0000313" key="4">
    <source>
        <dbReference type="EMBL" id="MYR33349.1"/>
    </source>
</evidence>
<dbReference type="RefSeq" id="WP_014912668.1">
    <property type="nucleotide sequence ID" value="NZ_JAYMRS010000009.1"/>
</dbReference>